<proteinExistence type="predicted"/>
<organism evidence="1 2">
    <name type="scientific">Intoshia linei</name>
    <dbReference type="NCBI Taxonomy" id="1819745"/>
    <lineage>
        <taxon>Eukaryota</taxon>
        <taxon>Metazoa</taxon>
        <taxon>Spiralia</taxon>
        <taxon>Lophotrochozoa</taxon>
        <taxon>Mesozoa</taxon>
        <taxon>Orthonectida</taxon>
        <taxon>Rhopaluridae</taxon>
        <taxon>Intoshia</taxon>
    </lineage>
</organism>
<dbReference type="Proteomes" id="UP000078046">
    <property type="component" value="Unassembled WGS sequence"/>
</dbReference>
<protein>
    <submittedName>
        <fullName evidence="1">Uncharacterized protein</fullName>
    </submittedName>
</protein>
<reference evidence="1 2" key="1">
    <citation type="submission" date="2016-04" db="EMBL/GenBank/DDBJ databases">
        <title>The genome of Intoshia linei affirms orthonectids as highly simplified spiralians.</title>
        <authorList>
            <person name="Mikhailov K.V."/>
            <person name="Slusarev G.S."/>
            <person name="Nikitin M.A."/>
            <person name="Logacheva M.D."/>
            <person name="Penin A."/>
            <person name="Aleoshin V."/>
            <person name="Panchin Y.V."/>
        </authorList>
    </citation>
    <scope>NUCLEOTIDE SEQUENCE [LARGE SCALE GENOMIC DNA]</scope>
    <source>
        <strain evidence="1">Intl2013</strain>
        <tissue evidence="1">Whole animal</tissue>
    </source>
</reference>
<dbReference type="EMBL" id="LWCA01000115">
    <property type="protein sequence ID" value="OAF70749.1"/>
    <property type="molecule type" value="Genomic_DNA"/>
</dbReference>
<dbReference type="AlphaFoldDB" id="A0A177B8X1"/>
<gene>
    <name evidence="1" type="ORF">A3Q56_01509</name>
</gene>
<sequence>MNFSKYRINRMSYSIVSVINESKILTANTFSLDGNLINGLIRILSLSRKNYDKMYNANMSINQISFLLREKVVGQNVKKIVPRCFNSAPLQMNNELFIDTEIKSAYILFRKKNFSIFESFVSRKNFNYGTFYKTFLNFYRVVILLRQYAPLTEYELSTWKRLLLINEIELKKRLEYVKSKRPNYVCVAFATQPLEKIEKYLSNPVIISCMDELDNFYKKRLIGSKIYSDVVVSFLRYNNFGRISMLKAFIKLGFELDSSRIISKYSSVCFSKIMDAYIKYINKNFENENTEKYSDDPNDSFISEYDFDKDRSVFETNFYQDYSKKVLIILQQFTTMEKFKNFSLFYKIDPLEKIIPYRQKISFAHFDKIVNVTSNETERDFMKVHQFRNYMNELFKLCTEEEKNIIERMYTYKHVVPLKNTDDVIKNFKFLTEIGFKKKHIATVPLILLCSPNSVVDSYGQLLHFNRTIFYSKKSISLNLMQYFIENAK</sequence>
<name>A0A177B8X1_9BILA</name>
<evidence type="ECO:0000313" key="1">
    <source>
        <dbReference type="EMBL" id="OAF70749.1"/>
    </source>
</evidence>
<comment type="caution">
    <text evidence="1">The sequence shown here is derived from an EMBL/GenBank/DDBJ whole genome shotgun (WGS) entry which is preliminary data.</text>
</comment>
<evidence type="ECO:0000313" key="2">
    <source>
        <dbReference type="Proteomes" id="UP000078046"/>
    </source>
</evidence>
<accession>A0A177B8X1</accession>
<keyword evidence="2" id="KW-1185">Reference proteome</keyword>